<name>A0A829GBK7_LACPA</name>
<sequence length="66" mass="7092">MTDKEVATAKTLPAISDSAMLGSSAYLRGLFPEMSIDAEVGRQSSGGTGDYQLVDRLRYVARYGCN</sequence>
<accession>A0A829GBK7</accession>
<reference evidence="1 2" key="1">
    <citation type="journal article" date="2013" name="PLoS ONE">
        <title>Lactobacillus paracasei comparative genomics: towards species pan-genome definition and exploitation of diversity.</title>
        <authorList>
            <person name="Smokvina T."/>
            <person name="Wels M."/>
            <person name="Polka J."/>
            <person name="Chervaux C."/>
            <person name="Brisse S."/>
            <person name="Boekhorst J."/>
            <person name="van Hylckama Vlieg J.E."/>
            <person name="Siezen R.J."/>
        </authorList>
    </citation>
    <scope>NUCLEOTIDE SEQUENCE [LARGE SCALE GENOMIC DNA]</scope>
    <source>
        <strain evidence="1 2">Lpp123</strain>
    </source>
</reference>
<evidence type="ECO:0000313" key="2">
    <source>
        <dbReference type="Proteomes" id="UP000014316"/>
    </source>
</evidence>
<protein>
    <submittedName>
        <fullName evidence="1">Putative acyltransferase</fullName>
    </submittedName>
</protein>
<keyword evidence="1" id="KW-0012">Acyltransferase</keyword>
<dbReference type="Proteomes" id="UP000014316">
    <property type="component" value="Unassembled WGS sequence"/>
</dbReference>
<dbReference type="AlphaFoldDB" id="A0A829GBK7"/>
<proteinExistence type="predicted"/>
<evidence type="ECO:0000313" key="1">
    <source>
        <dbReference type="EMBL" id="EPC52493.1"/>
    </source>
</evidence>
<comment type="caution">
    <text evidence="1">The sequence shown here is derived from an EMBL/GenBank/DDBJ whole genome shotgun (WGS) entry which is preliminary data.</text>
</comment>
<organism evidence="1 2">
    <name type="scientific">Lacticaseibacillus paracasei subsp. paracasei Lpp123</name>
    <dbReference type="NCBI Taxonomy" id="1256201"/>
    <lineage>
        <taxon>Bacteria</taxon>
        <taxon>Bacillati</taxon>
        <taxon>Bacillota</taxon>
        <taxon>Bacilli</taxon>
        <taxon>Lactobacillales</taxon>
        <taxon>Lactobacillaceae</taxon>
        <taxon>Lacticaseibacillus</taxon>
    </lineage>
</organism>
<dbReference type="EMBL" id="ANJW01000601">
    <property type="protein sequence ID" value="EPC52493.1"/>
    <property type="molecule type" value="Genomic_DNA"/>
</dbReference>
<gene>
    <name evidence="1" type="ORF">Lpp123_10131</name>
</gene>
<dbReference type="GO" id="GO:0016746">
    <property type="term" value="F:acyltransferase activity"/>
    <property type="evidence" value="ECO:0007669"/>
    <property type="project" value="UniProtKB-KW"/>
</dbReference>
<keyword evidence="1" id="KW-0808">Transferase</keyword>